<dbReference type="EMBL" id="JABCIY010000007">
    <property type="protein sequence ID" value="KAF7197765.1"/>
    <property type="molecule type" value="Genomic_DNA"/>
</dbReference>
<proteinExistence type="predicted"/>
<keyword evidence="3" id="KW-1185">Reference proteome</keyword>
<evidence type="ECO:0000259" key="1">
    <source>
        <dbReference type="PROSITE" id="PS50035"/>
    </source>
</evidence>
<evidence type="ECO:0000313" key="2">
    <source>
        <dbReference type="EMBL" id="KAF7197765.1"/>
    </source>
</evidence>
<dbReference type="SUPFAM" id="SSF56024">
    <property type="entry name" value="Phospholipase D/nuclease"/>
    <property type="match status" value="2"/>
</dbReference>
<dbReference type="GO" id="GO:0030572">
    <property type="term" value="F:phosphatidyltransferase activity"/>
    <property type="evidence" value="ECO:0007669"/>
    <property type="project" value="UniProtKB-ARBA"/>
</dbReference>
<dbReference type="CDD" id="cd00138">
    <property type="entry name" value="PLDc_SF"/>
    <property type="match status" value="1"/>
</dbReference>
<accession>A0A8H6VT28</accession>
<name>A0A8H6VT28_9PEZI</name>
<dbReference type="PANTHER" id="PTHR21248">
    <property type="entry name" value="CARDIOLIPIN SYNTHASE"/>
    <property type="match status" value="1"/>
</dbReference>
<gene>
    <name evidence="2" type="ORF">HII31_00854</name>
</gene>
<dbReference type="InterPro" id="IPR025202">
    <property type="entry name" value="PLD-like_dom"/>
</dbReference>
<dbReference type="Proteomes" id="UP000660729">
    <property type="component" value="Unassembled WGS sequence"/>
</dbReference>
<sequence>MPDHATIHNVTFGTGQEIFENIILPAVEKAEHEVILITCFLAPSKTKDALNESLLRLSSSALQRARKVRVRIGFSSSGLFQKLFHTSSPAGRTYQPSEWRNLGFLGEEDLGGLDLEVKSMFFLPFSVWHPKFVVVDRKHVFLPSCNVSWEDWFEGCVEISGGIVGRFVRFWEEEWNQDYRSGREEVMDEGDVECEFLPSPHHRNPNFALLPWQRCPPPPDTKLNLKLLDLVANAKESIYIQTPNVTCPPVLDALLDALRRGVDIRIVTSERLMILEQLVTAGTTTDRCMRRLVRQYKQLAQSGPDEEAGLIKLGKLHVSYYVPRENPGDSGSEPVQSHLKLTVVDGSAIVFGSGNMDRASWYTSQELGLVFYSEALITKTMQSLRSALLNRTKLVFDSETCRKT</sequence>
<protein>
    <recommendedName>
        <fullName evidence="1">PLD phosphodiesterase domain-containing protein</fullName>
    </recommendedName>
</protein>
<organism evidence="2 3">
    <name type="scientific">Pseudocercospora fuligena</name>
    <dbReference type="NCBI Taxonomy" id="685502"/>
    <lineage>
        <taxon>Eukaryota</taxon>
        <taxon>Fungi</taxon>
        <taxon>Dikarya</taxon>
        <taxon>Ascomycota</taxon>
        <taxon>Pezizomycotina</taxon>
        <taxon>Dothideomycetes</taxon>
        <taxon>Dothideomycetidae</taxon>
        <taxon>Mycosphaerellales</taxon>
        <taxon>Mycosphaerellaceae</taxon>
        <taxon>Pseudocercospora</taxon>
    </lineage>
</organism>
<feature type="domain" description="PLD phosphodiesterase" evidence="1">
    <location>
        <begin position="338"/>
        <end position="360"/>
    </location>
</feature>
<comment type="caution">
    <text evidence="2">The sequence shown here is derived from an EMBL/GenBank/DDBJ whole genome shotgun (WGS) entry which is preliminary data.</text>
</comment>
<dbReference type="PROSITE" id="PS50035">
    <property type="entry name" value="PLD"/>
    <property type="match status" value="2"/>
</dbReference>
<dbReference type="OrthoDB" id="2958217at2759"/>
<dbReference type="AlphaFoldDB" id="A0A8H6VT28"/>
<evidence type="ECO:0000313" key="3">
    <source>
        <dbReference type="Proteomes" id="UP000660729"/>
    </source>
</evidence>
<dbReference type="Gene3D" id="3.30.870.10">
    <property type="entry name" value="Endonuclease Chain A"/>
    <property type="match status" value="2"/>
</dbReference>
<dbReference type="GO" id="GO:0032049">
    <property type="term" value="P:cardiolipin biosynthetic process"/>
    <property type="evidence" value="ECO:0007669"/>
    <property type="project" value="UniProtKB-ARBA"/>
</dbReference>
<dbReference type="PANTHER" id="PTHR21248:SF11">
    <property type="entry name" value="PLD PHOSPHODIESTERASE DOMAIN-CONTAINING PROTEIN"/>
    <property type="match status" value="1"/>
</dbReference>
<feature type="domain" description="PLD phosphodiesterase" evidence="1">
    <location>
        <begin position="124"/>
        <end position="151"/>
    </location>
</feature>
<reference evidence="2" key="1">
    <citation type="submission" date="2020-04" db="EMBL/GenBank/DDBJ databases">
        <title>Draft genome resource of the tomato pathogen Pseudocercospora fuligena.</title>
        <authorList>
            <person name="Zaccaron A."/>
        </authorList>
    </citation>
    <scope>NUCLEOTIDE SEQUENCE</scope>
    <source>
        <strain evidence="2">PF001</strain>
    </source>
</reference>
<dbReference type="Pfam" id="PF13091">
    <property type="entry name" value="PLDc_2"/>
    <property type="match status" value="1"/>
</dbReference>
<dbReference type="InterPro" id="IPR001736">
    <property type="entry name" value="PLipase_D/transphosphatidylase"/>
</dbReference>